<evidence type="ECO:0000256" key="2">
    <source>
        <dbReference type="PROSITE-ProRule" id="PRU00335"/>
    </source>
</evidence>
<dbReference type="PRINTS" id="PR00455">
    <property type="entry name" value="HTHTETR"/>
</dbReference>
<protein>
    <submittedName>
        <fullName evidence="4">AcrR family transcriptional regulator</fullName>
    </submittedName>
</protein>
<accession>A0A2M9HAR1</accession>
<dbReference type="AlphaFoldDB" id="A0A2M9HAR1"/>
<feature type="domain" description="HTH tetR-type" evidence="3">
    <location>
        <begin position="32"/>
        <end position="92"/>
    </location>
</feature>
<evidence type="ECO:0000313" key="5">
    <source>
        <dbReference type="Proteomes" id="UP000229095"/>
    </source>
</evidence>
<dbReference type="EMBL" id="PEBI01000001">
    <property type="protein sequence ID" value="PJM73905.1"/>
    <property type="molecule type" value="Genomic_DNA"/>
</dbReference>
<dbReference type="InterPro" id="IPR009057">
    <property type="entry name" value="Homeodomain-like_sf"/>
</dbReference>
<evidence type="ECO:0000313" key="4">
    <source>
        <dbReference type="EMBL" id="PJM73905.1"/>
    </source>
</evidence>
<dbReference type="InterPro" id="IPR001647">
    <property type="entry name" value="HTH_TetR"/>
</dbReference>
<dbReference type="PROSITE" id="PS50977">
    <property type="entry name" value="HTH_TETR_2"/>
    <property type="match status" value="1"/>
</dbReference>
<reference evidence="4 5" key="1">
    <citation type="submission" date="2017-10" db="EMBL/GenBank/DDBJ databases">
        <title>Draft genome sequences of strains TRE 1, TRE 9, TRE H and TRI 7, isolated from tamarins, belonging to four potential novel Bifidobacterium species.</title>
        <authorList>
            <person name="Mattarelli P."/>
            <person name="Modesto M."/>
            <person name="Puglisi E."/>
            <person name="Morelli L."/>
            <person name="Spezio C."/>
            <person name="Bonetti A."/>
            <person name="Sandri C."/>
        </authorList>
    </citation>
    <scope>NUCLEOTIDE SEQUENCE [LARGE SCALE GENOMIC DNA]</scope>
    <source>
        <strain evidence="5">TRE1</strain>
    </source>
</reference>
<feature type="DNA-binding region" description="H-T-H motif" evidence="2">
    <location>
        <begin position="55"/>
        <end position="74"/>
    </location>
</feature>
<keyword evidence="1 2" id="KW-0238">DNA-binding</keyword>
<dbReference type="InterPro" id="IPR036271">
    <property type="entry name" value="Tet_transcr_reg_TetR-rel_C_sf"/>
</dbReference>
<evidence type="ECO:0000256" key="1">
    <source>
        <dbReference type="ARBA" id="ARBA00023125"/>
    </source>
</evidence>
<dbReference type="OrthoDB" id="7505659at2"/>
<dbReference type="Proteomes" id="UP000229095">
    <property type="component" value="Unassembled WGS sequence"/>
</dbReference>
<sequence length="226" mass="26325">MGYDGNVDSQRWVVDMHHQRISEENEAMSKFDSKLDVILDAATELISKYGFYGTSLERVAEQTGMSKQNLLYYVKNKNNLMTLVIRDRYDDTPEMIERFNAHKTGDPHYIGPLTLPEYYRIIAEVNAKRPVFVKLFTVINAEALEPSHPAHDYFTHRDEMTRERIRSGIDWKLPPGVDLWQAVRICDSTMDGMQIKWLRDTSVPLTELWAGCEEMLFPSPIWDGYR</sequence>
<comment type="caution">
    <text evidence="4">The sequence shown here is derived from an EMBL/GenBank/DDBJ whole genome shotgun (WGS) entry which is preliminary data.</text>
</comment>
<name>A0A2M9HAR1_9BIFI</name>
<evidence type="ECO:0000259" key="3">
    <source>
        <dbReference type="PROSITE" id="PS50977"/>
    </source>
</evidence>
<dbReference type="Gene3D" id="1.10.357.10">
    <property type="entry name" value="Tetracycline Repressor, domain 2"/>
    <property type="match status" value="1"/>
</dbReference>
<dbReference type="Pfam" id="PF00440">
    <property type="entry name" value="TetR_N"/>
    <property type="match status" value="1"/>
</dbReference>
<dbReference type="InterPro" id="IPR050109">
    <property type="entry name" value="HTH-type_TetR-like_transc_reg"/>
</dbReference>
<dbReference type="PANTHER" id="PTHR30328:SF54">
    <property type="entry name" value="HTH-TYPE TRANSCRIPTIONAL REPRESSOR SCO4008"/>
    <property type="match status" value="1"/>
</dbReference>
<dbReference type="SUPFAM" id="SSF48498">
    <property type="entry name" value="Tetracyclin repressor-like, C-terminal domain"/>
    <property type="match status" value="1"/>
</dbReference>
<dbReference type="PANTHER" id="PTHR30328">
    <property type="entry name" value="TRANSCRIPTIONAL REPRESSOR"/>
    <property type="match status" value="1"/>
</dbReference>
<dbReference type="GO" id="GO:0006355">
    <property type="term" value="P:regulation of DNA-templated transcription"/>
    <property type="evidence" value="ECO:0007669"/>
    <property type="project" value="UniProtKB-ARBA"/>
</dbReference>
<organism evidence="4 5">
    <name type="scientific">Bifidobacterium primatium</name>
    <dbReference type="NCBI Taxonomy" id="2045438"/>
    <lineage>
        <taxon>Bacteria</taxon>
        <taxon>Bacillati</taxon>
        <taxon>Actinomycetota</taxon>
        <taxon>Actinomycetes</taxon>
        <taxon>Bifidobacteriales</taxon>
        <taxon>Bifidobacteriaceae</taxon>
        <taxon>Bifidobacterium</taxon>
    </lineage>
</organism>
<dbReference type="SUPFAM" id="SSF46689">
    <property type="entry name" value="Homeodomain-like"/>
    <property type="match status" value="1"/>
</dbReference>
<keyword evidence="5" id="KW-1185">Reference proteome</keyword>
<proteinExistence type="predicted"/>
<gene>
    <name evidence="4" type="ORF">CS006_01715</name>
</gene>
<dbReference type="GO" id="GO:0003677">
    <property type="term" value="F:DNA binding"/>
    <property type="evidence" value="ECO:0007669"/>
    <property type="project" value="UniProtKB-UniRule"/>
</dbReference>